<feature type="region of interest" description="Disordered" evidence="5">
    <location>
        <begin position="44"/>
        <end position="67"/>
    </location>
</feature>
<evidence type="ECO:0000256" key="4">
    <source>
        <dbReference type="ARBA" id="ARBA00022840"/>
    </source>
</evidence>
<keyword evidence="3" id="KW-0547">Nucleotide-binding</keyword>
<dbReference type="SMART" id="SM00382">
    <property type="entry name" value="AAA"/>
    <property type="match status" value="1"/>
</dbReference>
<name>A0ABV7UFY0_9HYPH</name>
<evidence type="ECO:0000256" key="2">
    <source>
        <dbReference type="ARBA" id="ARBA00022737"/>
    </source>
</evidence>
<dbReference type="PANTHER" id="PTHR19211:SF6">
    <property type="entry name" value="BLL7188 PROTEIN"/>
    <property type="match status" value="1"/>
</dbReference>
<dbReference type="InterPro" id="IPR003439">
    <property type="entry name" value="ABC_transporter-like_ATP-bd"/>
</dbReference>
<keyword evidence="8" id="KW-1185">Reference proteome</keyword>
<dbReference type="InterPro" id="IPR003593">
    <property type="entry name" value="AAA+_ATPase"/>
</dbReference>
<evidence type="ECO:0000313" key="7">
    <source>
        <dbReference type="EMBL" id="MFC3637421.1"/>
    </source>
</evidence>
<dbReference type="InterPro" id="IPR017871">
    <property type="entry name" value="ABC_transporter-like_CS"/>
</dbReference>
<keyword evidence="2" id="KW-0677">Repeat</keyword>
<dbReference type="SUPFAM" id="SSF52540">
    <property type="entry name" value="P-loop containing nucleoside triphosphate hydrolases"/>
    <property type="match status" value="1"/>
</dbReference>
<dbReference type="Pfam" id="PF00005">
    <property type="entry name" value="ABC_tran"/>
    <property type="match status" value="1"/>
</dbReference>
<organism evidence="7 8">
    <name type="scientific">Camelimonas fluminis</name>
    <dbReference type="NCBI Taxonomy" id="1576911"/>
    <lineage>
        <taxon>Bacteria</taxon>
        <taxon>Pseudomonadati</taxon>
        <taxon>Pseudomonadota</taxon>
        <taxon>Alphaproteobacteria</taxon>
        <taxon>Hyphomicrobiales</taxon>
        <taxon>Chelatococcaceae</taxon>
        <taxon>Camelimonas</taxon>
    </lineage>
</organism>
<dbReference type="InterPro" id="IPR027417">
    <property type="entry name" value="P-loop_NTPase"/>
</dbReference>
<protein>
    <submittedName>
        <fullName evidence="7">ATP-binding cassette domain-containing protein</fullName>
    </submittedName>
</protein>
<sequence length="335" mass="35728">MDRIVELTPVGVHVVGGGWSAFAAVRDAERARAAAEAEQASAALRAAEREAQRQREAKDRRDKAGRAFAARGAEPKILLGARANRAENTGGRARRISERLVSNAATQAEVTQARVEILTPLTISLPATQLPSDTDVLTLEHVTATRGDRLFGPWSLHLRGPERVAVSGPNGAGKSTLLAIAAGLLPASGGHARRAEGRVVMLDQHVSLLDAGTSILDNFRRLNPQLEINDAFAACARFAFRNRDALRLVGTLSGGERMRAGLACTLAGATPPWLLALDEPTNHLDIASVELLEQALGAFDGALLVVSHDAAFLEGLGITRRLDVRELAPAHFREK</sequence>
<reference evidence="8" key="1">
    <citation type="journal article" date="2019" name="Int. J. Syst. Evol. Microbiol.">
        <title>The Global Catalogue of Microorganisms (GCM) 10K type strain sequencing project: providing services to taxonomists for standard genome sequencing and annotation.</title>
        <authorList>
            <consortium name="The Broad Institute Genomics Platform"/>
            <consortium name="The Broad Institute Genome Sequencing Center for Infectious Disease"/>
            <person name="Wu L."/>
            <person name="Ma J."/>
        </authorList>
    </citation>
    <scope>NUCLEOTIDE SEQUENCE [LARGE SCALE GENOMIC DNA]</scope>
    <source>
        <strain evidence="8">KCTC 42282</strain>
    </source>
</reference>
<feature type="compositionally biased region" description="Basic and acidic residues" evidence="5">
    <location>
        <begin position="46"/>
        <end position="65"/>
    </location>
</feature>
<feature type="domain" description="AAA+ ATPase" evidence="6">
    <location>
        <begin position="160"/>
        <end position="332"/>
    </location>
</feature>
<evidence type="ECO:0000256" key="5">
    <source>
        <dbReference type="SAM" id="MobiDB-lite"/>
    </source>
</evidence>
<dbReference type="PROSITE" id="PS00211">
    <property type="entry name" value="ABC_TRANSPORTER_1"/>
    <property type="match status" value="1"/>
</dbReference>
<dbReference type="Proteomes" id="UP001595704">
    <property type="component" value="Unassembled WGS sequence"/>
</dbReference>
<dbReference type="InterPro" id="IPR050611">
    <property type="entry name" value="ABCF"/>
</dbReference>
<dbReference type="Gene3D" id="3.40.50.300">
    <property type="entry name" value="P-loop containing nucleotide triphosphate hydrolases"/>
    <property type="match status" value="1"/>
</dbReference>
<gene>
    <name evidence="7" type="ORF">ACFONL_08490</name>
</gene>
<evidence type="ECO:0000313" key="8">
    <source>
        <dbReference type="Proteomes" id="UP001595704"/>
    </source>
</evidence>
<comment type="similarity">
    <text evidence="1">Belongs to the ABC transporter superfamily.</text>
</comment>
<dbReference type="GO" id="GO:0005524">
    <property type="term" value="F:ATP binding"/>
    <property type="evidence" value="ECO:0007669"/>
    <property type="project" value="UniProtKB-KW"/>
</dbReference>
<evidence type="ECO:0000259" key="6">
    <source>
        <dbReference type="SMART" id="SM00382"/>
    </source>
</evidence>
<evidence type="ECO:0000256" key="1">
    <source>
        <dbReference type="ARBA" id="ARBA00005417"/>
    </source>
</evidence>
<evidence type="ECO:0000256" key="3">
    <source>
        <dbReference type="ARBA" id="ARBA00022741"/>
    </source>
</evidence>
<dbReference type="PANTHER" id="PTHR19211">
    <property type="entry name" value="ATP-BINDING TRANSPORT PROTEIN-RELATED"/>
    <property type="match status" value="1"/>
</dbReference>
<dbReference type="EMBL" id="JBHRYC010000038">
    <property type="protein sequence ID" value="MFC3637421.1"/>
    <property type="molecule type" value="Genomic_DNA"/>
</dbReference>
<proteinExistence type="inferred from homology"/>
<keyword evidence="4 7" id="KW-0067">ATP-binding</keyword>
<dbReference type="RefSeq" id="WP_373301659.1">
    <property type="nucleotide sequence ID" value="NZ_BNCG01000008.1"/>
</dbReference>
<accession>A0ABV7UFY0</accession>
<comment type="caution">
    <text evidence="7">The sequence shown here is derived from an EMBL/GenBank/DDBJ whole genome shotgun (WGS) entry which is preliminary data.</text>
</comment>